<evidence type="ECO:0008006" key="5">
    <source>
        <dbReference type="Google" id="ProtNLM"/>
    </source>
</evidence>
<feature type="transmembrane region" description="Helical" evidence="2">
    <location>
        <begin position="318"/>
        <end position="340"/>
    </location>
</feature>
<keyword evidence="2" id="KW-0812">Transmembrane</keyword>
<dbReference type="SUPFAM" id="SSF81665">
    <property type="entry name" value="Calcium ATPase, transmembrane domain M"/>
    <property type="match status" value="1"/>
</dbReference>
<feature type="compositionally biased region" description="Basic and acidic residues" evidence="1">
    <location>
        <begin position="511"/>
        <end position="525"/>
    </location>
</feature>
<name>A0ABU9VFA6_9BACI</name>
<organism evidence="3 4">
    <name type="scientific">Alkalicoccobacillus gibsonii</name>
    <dbReference type="NCBI Taxonomy" id="79881"/>
    <lineage>
        <taxon>Bacteria</taxon>
        <taxon>Bacillati</taxon>
        <taxon>Bacillota</taxon>
        <taxon>Bacilli</taxon>
        <taxon>Bacillales</taxon>
        <taxon>Bacillaceae</taxon>
        <taxon>Alkalicoccobacillus</taxon>
    </lineage>
</organism>
<feature type="compositionally biased region" description="Basic and acidic residues" evidence="1">
    <location>
        <begin position="578"/>
        <end position="587"/>
    </location>
</feature>
<evidence type="ECO:0000313" key="3">
    <source>
        <dbReference type="EMBL" id="MEN0642300.1"/>
    </source>
</evidence>
<reference evidence="3 4" key="1">
    <citation type="submission" date="2024-03" db="EMBL/GenBank/DDBJ databases">
        <title>Bacilli Hybrid Assemblies.</title>
        <authorList>
            <person name="Kovac J."/>
        </authorList>
    </citation>
    <scope>NUCLEOTIDE SEQUENCE [LARGE SCALE GENOMIC DNA]</scope>
    <source>
        <strain evidence="3 4">FSL R7-0666</strain>
    </source>
</reference>
<feature type="transmembrane region" description="Helical" evidence="2">
    <location>
        <begin position="347"/>
        <end position="367"/>
    </location>
</feature>
<keyword evidence="2" id="KW-1133">Transmembrane helix</keyword>
<feature type="transmembrane region" description="Helical" evidence="2">
    <location>
        <begin position="131"/>
        <end position="149"/>
    </location>
</feature>
<gene>
    <name evidence="3" type="ORF">MKY91_03875</name>
</gene>
<feature type="compositionally biased region" description="Basic and acidic residues" evidence="1">
    <location>
        <begin position="751"/>
        <end position="800"/>
    </location>
</feature>
<comment type="caution">
    <text evidence="3">The sequence shown here is derived from an EMBL/GenBank/DDBJ whole genome shotgun (WGS) entry which is preliminary data.</text>
</comment>
<evidence type="ECO:0000313" key="4">
    <source>
        <dbReference type="Proteomes" id="UP001418796"/>
    </source>
</evidence>
<feature type="compositionally biased region" description="Basic and acidic residues" evidence="1">
    <location>
        <begin position="663"/>
        <end position="673"/>
    </location>
</feature>
<feature type="region of interest" description="Disordered" evidence="1">
    <location>
        <begin position="479"/>
        <end position="800"/>
    </location>
</feature>
<proteinExistence type="predicted"/>
<feature type="compositionally biased region" description="Basic and acidic residues" evidence="1">
    <location>
        <begin position="538"/>
        <end position="562"/>
    </location>
</feature>
<feature type="compositionally biased region" description="Basic and acidic residues" evidence="1">
    <location>
        <begin position="681"/>
        <end position="704"/>
    </location>
</feature>
<feature type="transmembrane region" description="Helical" evidence="2">
    <location>
        <begin position="161"/>
        <end position="182"/>
    </location>
</feature>
<evidence type="ECO:0000256" key="1">
    <source>
        <dbReference type="SAM" id="MobiDB-lite"/>
    </source>
</evidence>
<feature type="compositionally biased region" description="Polar residues" evidence="1">
    <location>
        <begin position="479"/>
        <end position="505"/>
    </location>
</feature>
<accession>A0ABU9VFA6</accession>
<keyword evidence="4" id="KW-1185">Reference proteome</keyword>
<feature type="transmembrane region" description="Helical" evidence="2">
    <location>
        <begin position="412"/>
        <end position="430"/>
    </location>
</feature>
<sequence length="800" mass="89230">MKRKLLLLGVAILLPLFLVFATVGITYAEDEEEPTQGSKNMSDVTIEEKGGVNLDIKRFPLNRYFANNEDRSHTLRGAFVGFANLSFTIGTFVVQAVDKSMEIMYSLEPIERFADLLTGVTSTVYDTLQKYFGELFFIIAIGYMIYLCIVRGSIKEAVRRFLLLLLVLVVGGYWMMNAGYLLKSLNAVSVEAQGYLLEAGNGMITIANGDGVYADTENIDEEDRLNGTVSVMRNIYFDLAVKKPYLIANYGTTSENAVNNHDADPSKLPGEGQYNRVDRLLAFELTSDGMKDRDAYVKGEISDLNNDNLGSGNVFSQLGISLLVLLGSIGVGIPFFLLPFLNLILEILALALTFALPFAFIMAYIPSFANSGFKALGKLLSVFLIKALLGILVLFVYLLCFIVDTLLPPNGFAMYLVNLVSMIALFFLMIKKRDAIVNFITAGKVQSVDNNMVRNVQRDVVNPALQPLQSKVAGLRLASSKQAGQEASTSSSVNAPTATREQPTATGKKGVAKEDRTAQTKDHQETPTSGSTAFIKPTNERTPQEAKQTRAERKKEQKEEKRKAKQGQDQQHTLAPMSEKEKTDRRTIKQNLEAPHTTRSKHQLKEDQKGLQAHEQQGRKADTVTNLEGHKALRSVQKGDSSHKQPSTERKQDRTSQTMIHQDALKPKEREIKAPTQRGVNSKEERLKYVEESLQPKERERESKPSVQTFSNPSQARTTNKNHSTNQPQMTKQNGVLQPKQDQTKQPSQTVKKDTSSKTTSTHEKRTNVPSKSEARKSQDRTQQHLNAIEKDEDRHSRRG</sequence>
<feature type="transmembrane region" description="Helical" evidence="2">
    <location>
        <begin position="379"/>
        <end position="400"/>
    </location>
</feature>
<dbReference type="Proteomes" id="UP001418796">
    <property type="component" value="Unassembled WGS sequence"/>
</dbReference>
<keyword evidence="2" id="KW-0472">Membrane</keyword>
<dbReference type="PANTHER" id="PTHR22050">
    <property type="entry name" value="RW1 PROTEIN HOMOLOG"/>
    <property type="match status" value="1"/>
</dbReference>
<dbReference type="EMBL" id="JBCITK010000001">
    <property type="protein sequence ID" value="MEN0642300.1"/>
    <property type="molecule type" value="Genomic_DNA"/>
</dbReference>
<protein>
    <recommendedName>
        <fullName evidence="5">YtxH domain-containing protein</fullName>
    </recommendedName>
</protein>
<dbReference type="PANTHER" id="PTHR22050:SF0">
    <property type="entry name" value="TRANSMEMBRANE PROTEIN 131 HOMOLOG"/>
    <property type="match status" value="1"/>
</dbReference>
<evidence type="ECO:0000256" key="2">
    <source>
        <dbReference type="SAM" id="Phobius"/>
    </source>
</evidence>
<feature type="compositionally biased region" description="Polar residues" evidence="1">
    <location>
        <begin position="705"/>
        <end position="747"/>
    </location>
</feature>
<dbReference type="InterPro" id="IPR058112">
    <property type="entry name" value="CD3337_EF1877-like"/>
</dbReference>
<dbReference type="InterPro" id="IPR023298">
    <property type="entry name" value="ATPase_P-typ_TM_dom_sf"/>
</dbReference>
<feature type="compositionally biased region" description="Basic and acidic residues" evidence="1">
    <location>
        <begin position="640"/>
        <end position="654"/>
    </location>
</feature>
<dbReference type="InterPro" id="IPR039877">
    <property type="entry name" value="TMEM131-like"/>
</dbReference>
<dbReference type="RefSeq" id="WP_343129432.1">
    <property type="nucleotide sequence ID" value="NZ_JBCITK010000001.1"/>
</dbReference>
<dbReference type="NCBIfam" id="NF046089">
    <property type="entry name" value="CD3337_EF1877"/>
    <property type="match status" value="1"/>
</dbReference>